<sequence length="330" mass="35308">MATGGWGPGTGPGQPGGNGPGGQGGWGAPYGPPQGGPYGPPQPQPGPYPNQPPYPHPNQPPYPQPYPYGPQPTRPAARRRGGCLSFGLIGALLRSAHRVATRLFANEGDNRIVDRTVDRVQMARTVLGALATVGLILAYNVDPNRWQDAAESSAAQLLIAPFVLIVAAPLVIVGFIYYAPPHLRPHLRSRLRAPLKAVGWYVLTLVVVWGILVVTALTVNADDGKDWWEYVLAVASLAVIVWGFPFWFMASLYSARSAFNSAQVHPMLPPVLTMTLVWVFAALNVIGDGAPPGSAVVQFCSTLGGPLSVTAVSLWELRRMRTRFGVTLRG</sequence>
<accession>A0ABS9X990</accession>
<feature type="transmembrane region" description="Helical" evidence="2">
    <location>
        <begin position="267"/>
        <end position="287"/>
    </location>
</feature>
<organism evidence="3 4">
    <name type="scientific">Streptomyces spinosisporus</name>
    <dbReference type="NCBI Taxonomy" id="2927582"/>
    <lineage>
        <taxon>Bacteria</taxon>
        <taxon>Bacillati</taxon>
        <taxon>Actinomycetota</taxon>
        <taxon>Actinomycetes</taxon>
        <taxon>Kitasatosporales</taxon>
        <taxon>Streptomycetaceae</taxon>
        <taxon>Streptomyces</taxon>
    </lineage>
</organism>
<feature type="region of interest" description="Disordered" evidence="1">
    <location>
        <begin position="1"/>
        <end position="79"/>
    </location>
</feature>
<proteinExistence type="predicted"/>
<feature type="transmembrane region" description="Helical" evidence="2">
    <location>
        <begin position="293"/>
        <end position="315"/>
    </location>
</feature>
<reference evidence="3" key="1">
    <citation type="submission" date="2022-03" db="EMBL/GenBank/DDBJ databases">
        <title>Streptomyces 7R015 and 7R016 isolated from Barleria lupulina in Thailand.</title>
        <authorList>
            <person name="Kanchanasin P."/>
            <person name="Phongsopitanun W."/>
            <person name="Tanasupawat S."/>
        </authorList>
    </citation>
    <scope>NUCLEOTIDE SEQUENCE</scope>
    <source>
        <strain evidence="3">7R016</strain>
    </source>
</reference>
<protein>
    <recommendedName>
        <fullName evidence="5">Integral membrane protein</fullName>
    </recommendedName>
</protein>
<feature type="transmembrane region" description="Helical" evidence="2">
    <location>
        <begin position="230"/>
        <end position="255"/>
    </location>
</feature>
<keyword evidence="2" id="KW-0812">Transmembrane</keyword>
<evidence type="ECO:0000313" key="3">
    <source>
        <dbReference type="EMBL" id="MCI3238540.1"/>
    </source>
</evidence>
<dbReference type="EMBL" id="JALDAX010000001">
    <property type="protein sequence ID" value="MCI3238540.1"/>
    <property type="molecule type" value="Genomic_DNA"/>
</dbReference>
<keyword evidence="2" id="KW-1133">Transmembrane helix</keyword>
<evidence type="ECO:0000256" key="2">
    <source>
        <dbReference type="SAM" id="Phobius"/>
    </source>
</evidence>
<feature type="compositionally biased region" description="Gly residues" evidence="1">
    <location>
        <begin position="1"/>
        <end position="28"/>
    </location>
</feature>
<feature type="transmembrane region" description="Helical" evidence="2">
    <location>
        <begin position="153"/>
        <end position="178"/>
    </location>
</feature>
<feature type="transmembrane region" description="Helical" evidence="2">
    <location>
        <begin position="198"/>
        <end position="218"/>
    </location>
</feature>
<keyword evidence="2" id="KW-0472">Membrane</keyword>
<feature type="compositionally biased region" description="Pro residues" evidence="1">
    <location>
        <begin position="30"/>
        <end position="73"/>
    </location>
</feature>
<gene>
    <name evidence="3" type="ORF">MQN93_02255</name>
</gene>
<evidence type="ECO:0008006" key="5">
    <source>
        <dbReference type="Google" id="ProtNLM"/>
    </source>
</evidence>
<comment type="caution">
    <text evidence="3">The sequence shown here is derived from an EMBL/GenBank/DDBJ whole genome shotgun (WGS) entry which is preliminary data.</text>
</comment>
<keyword evidence="4" id="KW-1185">Reference proteome</keyword>
<name>A0ABS9X990_9ACTN</name>
<evidence type="ECO:0000313" key="4">
    <source>
        <dbReference type="Proteomes" id="UP001165270"/>
    </source>
</evidence>
<evidence type="ECO:0000256" key="1">
    <source>
        <dbReference type="SAM" id="MobiDB-lite"/>
    </source>
</evidence>
<dbReference type="Proteomes" id="UP001165270">
    <property type="component" value="Unassembled WGS sequence"/>
</dbReference>
<feature type="transmembrane region" description="Helical" evidence="2">
    <location>
        <begin position="122"/>
        <end position="141"/>
    </location>
</feature>
<dbReference type="RefSeq" id="WP_242708060.1">
    <property type="nucleotide sequence ID" value="NZ_JALDAX010000001.1"/>
</dbReference>